<reference evidence="3 4" key="1">
    <citation type="submission" date="2015-06" db="EMBL/GenBank/DDBJ databases">
        <title>Expansion of signal transduction pathways in fungi by whole-genome duplication.</title>
        <authorList>
            <consortium name="DOE Joint Genome Institute"/>
            <person name="Corrochano L.M."/>
            <person name="Kuo A."/>
            <person name="Marcet-Houben M."/>
            <person name="Polaino S."/>
            <person name="Salamov A."/>
            <person name="Villalobos J.M."/>
            <person name="Alvarez M.I."/>
            <person name="Avalos J."/>
            <person name="Benito E.P."/>
            <person name="Benoit I."/>
            <person name="Burger G."/>
            <person name="Camino L.P."/>
            <person name="Canovas D."/>
            <person name="Cerda-Olmedo E."/>
            <person name="Cheng J.-F."/>
            <person name="Dominguez A."/>
            <person name="Elias M."/>
            <person name="Eslava A.P."/>
            <person name="Glaser F."/>
            <person name="Grimwood J."/>
            <person name="Gutierrez G."/>
            <person name="Heitman J."/>
            <person name="Henrissat B."/>
            <person name="Iturriaga E.A."/>
            <person name="Lang B.F."/>
            <person name="Lavin J.L."/>
            <person name="Lee S."/>
            <person name="Li W."/>
            <person name="Lindquist E."/>
            <person name="Lopez-Garcia S."/>
            <person name="Luque E.M."/>
            <person name="Marcos A.T."/>
            <person name="Martin J."/>
            <person name="Mccluskey K."/>
            <person name="Medina H.R."/>
            <person name="Miralles-Duran A."/>
            <person name="Miyazaki A."/>
            <person name="Munoz-Torres E."/>
            <person name="Oguiza J.A."/>
            <person name="Ohm R."/>
            <person name="Olmedo M."/>
            <person name="Orejas M."/>
            <person name="Ortiz-Castellanos L."/>
            <person name="Pisabarro A.G."/>
            <person name="Rodriguez-Romero J."/>
            <person name="Ruiz-Herrera J."/>
            <person name="Ruiz-Vazquez R."/>
            <person name="Sanz C."/>
            <person name="Schackwitz W."/>
            <person name="Schmutz J."/>
            <person name="Shahriari M."/>
            <person name="Shelest E."/>
            <person name="Silva-Franco F."/>
            <person name="Soanes D."/>
            <person name="Syed K."/>
            <person name="Tagua V.G."/>
            <person name="Talbot N.J."/>
            <person name="Thon M."/>
            <person name="De Vries R.P."/>
            <person name="Wiebenga A."/>
            <person name="Yadav J.S."/>
            <person name="Braun E.L."/>
            <person name="Baker S."/>
            <person name="Garre V."/>
            <person name="Horwitz B."/>
            <person name="Torres-Martinez S."/>
            <person name="Idnurm A."/>
            <person name="Herrera-Estrella A."/>
            <person name="Gabaldon T."/>
            <person name="Grigoriev I.V."/>
        </authorList>
    </citation>
    <scope>NUCLEOTIDE SEQUENCE [LARGE SCALE GENOMIC DNA]</scope>
    <source>
        <strain evidence="3 4">CBS 277.49</strain>
    </source>
</reference>
<keyword evidence="4" id="KW-1185">Reference proteome</keyword>
<dbReference type="VEuPathDB" id="FungiDB:MUCCIDRAFT_163423"/>
<sequence length="181" mass="20364">MQSPTADEREQRQLDEFKRDSDELIKRRTSIPEAQVESISTQDIHVADLPPVLAKCTICIHHSTNRTCLALIAEGMGATVVSQLTSATTHLVIDPKNDAEAMEVVKQALANNVICSSPRWLMECYEKKMYFSAAYFPYIIKRGAHLWSEPALVSDSFAIDHIDFDAEESRRADRGQPNLDE</sequence>
<protein>
    <recommendedName>
        <fullName evidence="2">BRCT domain-containing protein</fullName>
    </recommendedName>
</protein>
<dbReference type="SMART" id="SM00292">
    <property type="entry name" value="BRCT"/>
    <property type="match status" value="1"/>
</dbReference>
<dbReference type="STRING" id="747725.A0A162RB99"/>
<organism evidence="3 4">
    <name type="scientific">Mucor lusitanicus CBS 277.49</name>
    <dbReference type="NCBI Taxonomy" id="747725"/>
    <lineage>
        <taxon>Eukaryota</taxon>
        <taxon>Fungi</taxon>
        <taxon>Fungi incertae sedis</taxon>
        <taxon>Mucoromycota</taxon>
        <taxon>Mucoromycotina</taxon>
        <taxon>Mucoromycetes</taxon>
        <taxon>Mucorales</taxon>
        <taxon>Mucorineae</taxon>
        <taxon>Mucoraceae</taxon>
        <taxon>Mucor</taxon>
    </lineage>
</organism>
<evidence type="ECO:0000256" key="1">
    <source>
        <dbReference type="SAM" id="MobiDB-lite"/>
    </source>
</evidence>
<name>A0A162RB99_MUCCL</name>
<dbReference type="Pfam" id="PF00533">
    <property type="entry name" value="BRCT"/>
    <property type="match status" value="1"/>
</dbReference>
<dbReference type="AlphaFoldDB" id="A0A162RB99"/>
<dbReference type="InterPro" id="IPR036420">
    <property type="entry name" value="BRCT_dom_sf"/>
</dbReference>
<accession>A0A162RB99</accession>
<proteinExistence type="predicted"/>
<gene>
    <name evidence="3" type="ORF">MUCCIDRAFT_163423</name>
</gene>
<feature type="region of interest" description="Disordered" evidence="1">
    <location>
        <begin position="1"/>
        <end position="22"/>
    </location>
</feature>
<dbReference type="CDD" id="cd00027">
    <property type="entry name" value="BRCT"/>
    <property type="match status" value="1"/>
</dbReference>
<dbReference type="Gene3D" id="3.40.50.10190">
    <property type="entry name" value="BRCT domain"/>
    <property type="match status" value="1"/>
</dbReference>
<dbReference type="PROSITE" id="PS50172">
    <property type="entry name" value="BRCT"/>
    <property type="match status" value="1"/>
</dbReference>
<dbReference type="InterPro" id="IPR001357">
    <property type="entry name" value="BRCT_dom"/>
</dbReference>
<evidence type="ECO:0000313" key="4">
    <source>
        <dbReference type="Proteomes" id="UP000077051"/>
    </source>
</evidence>
<evidence type="ECO:0000259" key="2">
    <source>
        <dbReference type="PROSITE" id="PS50172"/>
    </source>
</evidence>
<evidence type="ECO:0000313" key="3">
    <source>
        <dbReference type="EMBL" id="OAD03889.1"/>
    </source>
</evidence>
<dbReference type="Proteomes" id="UP000077051">
    <property type="component" value="Unassembled WGS sequence"/>
</dbReference>
<dbReference type="EMBL" id="AMYB01000004">
    <property type="protein sequence ID" value="OAD03889.1"/>
    <property type="molecule type" value="Genomic_DNA"/>
</dbReference>
<dbReference type="SUPFAM" id="SSF52113">
    <property type="entry name" value="BRCT domain"/>
    <property type="match status" value="1"/>
</dbReference>
<feature type="domain" description="BRCT" evidence="2">
    <location>
        <begin position="48"/>
        <end position="138"/>
    </location>
</feature>
<comment type="caution">
    <text evidence="3">The sequence shown here is derived from an EMBL/GenBank/DDBJ whole genome shotgun (WGS) entry which is preliminary data.</text>
</comment>